<dbReference type="Gene3D" id="1.10.3720.10">
    <property type="entry name" value="MetI-like"/>
    <property type="match status" value="1"/>
</dbReference>
<comment type="similarity">
    <text evidence="2">Belongs to the binding-protein-dependent transport system permease family. CysTW subfamily.</text>
</comment>
<feature type="transmembrane region" description="Helical" evidence="8">
    <location>
        <begin position="105"/>
        <end position="127"/>
    </location>
</feature>
<sequence length="291" mass="31917">MSFAIKRRDAGTIALLGGPVLICAVAIIAPLVLTLMVSFWERQMIGMKPGFTLASYALFFEGARFTVLQRSFWVAASATIIMLAIAYLVAYLATFKLSPQRTRIFLFLLSVPFLVNYVIRTFAWAYLLGRTGPINGFLQLIGLTGAPVDWLLFSDFSVYLGLIAAYMPFMVYPIWLSLSAIDRRLIEASWMLGEPPLGTFLRVVLPLSLPGVSAAAIFGFVGSFGEVAVSQILGGVGYQLMGNAITSSLDVLNYPMAAAMSSVVVGCMLLMLTLWLRFFDLRLFLGKMLGR</sequence>
<evidence type="ECO:0000313" key="10">
    <source>
        <dbReference type="EMBL" id="MDY0885486.1"/>
    </source>
</evidence>
<feature type="transmembrane region" description="Helical" evidence="8">
    <location>
        <begin position="256"/>
        <end position="279"/>
    </location>
</feature>
<keyword evidence="11" id="KW-1185">Reference proteome</keyword>
<proteinExistence type="inferred from homology"/>
<dbReference type="InterPro" id="IPR035906">
    <property type="entry name" value="MetI-like_sf"/>
</dbReference>
<feature type="transmembrane region" description="Helical" evidence="8">
    <location>
        <begin position="199"/>
        <end position="221"/>
    </location>
</feature>
<dbReference type="EMBL" id="JAXCLW010000010">
    <property type="protein sequence ID" value="MDY0885486.1"/>
    <property type="molecule type" value="Genomic_DNA"/>
</dbReference>
<keyword evidence="6 8" id="KW-1133">Transmembrane helix</keyword>
<keyword evidence="5 8" id="KW-0812">Transmembrane</keyword>
<dbReference type="InterPro" id="IPR000515">
    <property type="entry name" value="MetI-like"/>
</dbReference>
<dbReference type="PANTHER" id="PTHR42929:SF1">
    <property type="entry name" value="INNER MEMBRANE ABC TRANSPORTER PERMEASE PROTEIN YDCU-RELATED"/>
    <property type="match status" value="1"/>
</dbReference>
<feature type="transmembrane region" description="Helical" evidence="8">
    <location>
        <begin position="12"/>
        <end position="40"/>
    </location>
</feature>
<dbReference type="RefSeq" id="WP_320510560.1">
    <property type="nucleotide sequence ID" value="NZ_JAXCLW010000010.1"/>
</dbReference>
<dbReference type="SUPFAM" id="SSF161098">
    <property type="entry name" value="MetI-like"/>
    <property type="match status" value="1"/>
</dbReference>
<dbReference type="Proteomes" id="UP001279642">
    <property type="component" value="Unassembled WGS sequence"/>
</dbReference>
<keyword evidence="3 8" id="KW-0813">Transport</keyword>
<accession>A0ABU5EK07</accession>
<evidence type="ECO:0000313" key="11">
    <source>
        <dbReference type="Proteomes" id="UP001279642"/>
    </source>
</evidence>
<keyword evidence="4" id="KW-1003">Cell membrane</keyword>
<keyword evidence="7 8" id="KW-0472">Membrane</keyword>
<evidence type="ECO:0000256" key="7">
    <source>
        <dbReference type="ARBA" id="ARBA00023136"/>
    </source>
</evidence>
<dbReference type="CDD" id="cd06261">
    <property type="entry name" value="TM_PBP2"/>
    <property type="match status" value="1"/>
</dbReference>
<evidence type="ECO:0000256" key="1">
    <source>
        <dbReference type="ARBA" id="ARBA00004651"/>
    </source>
</evidence>
<evidence type="ECO:0000256" key="4">
    <source>
        <dbReference type="ARBA" id="ARBA00022475"/>
    </source>
</evidence>
<feature type="transmembrane region" description="Helical" evidence="8">
    <location>
        <begin position="156"/>
        <end position="178"/>
    </location>
</feature>
<evidence type="ECO:0000256" key="5">
    <source>
        <dbReference type="ARBA" id="ARBA00022692"/>
    </source>
</evidence>
<name>A0ABU5EK07_9PROT</name>
<comment type="subcellular location">
    <subcellularLocation>
        <location evidence="1 8">Cell membrane</location>
        <topology evidence="1 8">Multi-pass membrane protein</topology>
    </subcellularLocation>
</comment>
<reference evidence="10 11" key="1">
    <citation type="journal article" date="2016" name="Antonie Van Leeuwenhoek">
        <title>Dongia soli sp. nov., isolated from soil from Dokdo, Korea.</title>
        <authorList>
            <person name="Kim D.U."/>
            <person name="Lee H."/>
            <person name="Kim H."/>
            <person name="Kim S.G."/>
            <person name="Ka J.O."/>
        </authorList>
    </citation>
    <scope>NUCLEOTIDE SEQUENCE [LARGE SCALE GENOMIC DNA]</scope>
    <source>
        <strain evidence="10 11">D78</strain>
    </source>
</reference>
<dbReference type="PROSITE" id="PS50928">
    <property type="entry name" value="ABC_TM1"/>
    <property type="match status" value="1"/>
</dbReference>
<evidence type="ECO:0000256" key="2">
    <source>
        <dbReference type="ARBA" id="ARBA00007069"/>
    </source>
</evidence>
<dbReference type="PANTHER" id="PTHR42929">
    <property type="entry name" value="INNER MEMBRANE ABC TRANSPORTER PERMEASE PROTEIN YDCU-RELATED-RELATED"/>
    <property type="match status" value="1"/>
</dbReference>
<protein>
    <submittedName>
        <fullName evidence="10">ABC transporter permease</fullName>
    </submittedName>
</protein>
<evidence type="ECO:0000256" key="6">
    <source>
        <dbReference type="ARBA" id="ARBA00022989"/>
    </source>
</evidence>
<evidence type="ECO:0000259" key="9">
    <source>
        <dbReference type="PROSITE" id="PS50928"/>
    </source>
</evidence>
<gene>
    <name evidence="10" type="ORF">SMD27_21780</name>
</gene>
<organism evidence="10 11">
    <name type="scientific">Dongia soli</name>
    <dbReference type="NCBI Taxonomy" id="600628"/>
    <lineage>
        <taxon>Bacteria</taxon>
        <taxon>Pseudomonadati</taxon>
        <taxon>Pseudomonadota</taxon>
        <taxon>Alphaproteobacteria</taxon>
        <taxon>Rhodospirillales</taxon>
        <taxon>Dongiaceae</taxon>
        <taxon>Dongia</taxon>
    </lineage>
</organism>
<evidence type="ECO:0000256" key="8">
    <source>
        <dbReference type="RuleBase" id="RU363032"/>
    </source>
</evidence>
<comment type="caution">
    <text evidence="10">The sequence shown here is derived from an EMBL/GenBank/DDBJ whole genome shotgun (WGS) entry which is preliminary data.</text>
</comment>
<feature type="domain" description="ABC transmembrane type-1" evidence="9">
    <location>
        <begin position="68"/>
        <end position="275"/>
    </location>
</feature>
<evidence type="ECO:0000256" key="3">
    <source>
        <dbReference type="ARBA" id="ARBA00022448"/>
    </source>
</evidence>
<dbReference type="Pfam" id="PF00528">
    <property type="entry name" value="BPD_transp_1"/>
    <property type="match status" value="1"/>
</dbReference>
<feature type="transmembrane region" description="Helical" evidence="8">
    <location>
        <begin position="72"/>
        <end position="93"/>
    </location>
</feature>